<keyword evidence="2" id="KW-1185">Reference proteome</keyword>
<sequence>MDHMQWPQQAVESAAGWRFFRICEADSCRVFGTDRATLDACMASQAQTLKHDRTTTVCRYQGPGGALILKRYNPRSFWHKIKRAFRRSRARRCWQMSYAFAASGLRVARPLMMLEHRFGPIRRTAYFVSESVDGDEVLHCLPNLTATQQVAVAEAVREAFARMRAARITHGDMKASNLIWTGSELVFIDLDAAQTHWTTWGWRRKHAKDRRRFLKNWQDQPDLLALFDNI</sequence>
<dbReference type="Pfam" id="PF06293">
    <property type="entry name" value="Kdo"/>
    <property type="match status" value="1"/>
</dbReference>
<protein>
    <recommendedName>
        <fullName evidence="3">Lipopolysaccharide kinase (Kdo/WaaP) family protein</fullName>
    </recommendedName>
</protein>
<dbReference type="Proteomes" id="UP000614811">
    <property type="component" value="Unassembled WGS sequence"/>
</dbReference>
<gene>
    <name evidence="1" type="ORF">GCM10008090_10490</name>
</gene>
<dbReference type="Gene3D" id="1.10.510.10">
    <property type="entry name" value="Transferase(Phosphotransferase) domain 1"/>
    <property type="match status" value="1"/>
</dbReference>
<dbReference type="EMBL" id="BMXA01000002">
    <property type="protein sequence ID" value="GHA03358.1"/>
    <property type="molecule type" value="Genomic_DNA"/>
</dbReference>
<evidence type="ECO:0000313" key="2">
    <source>
        <dbReference type="Proteomes" id="UP000614811"/>
    </source>
</evidence>
<evidence type="ECO:0000313" key="1">
    <source>
        <dbReference type="EMBL" id="GHA03358.1"/>
    </source>
</evidence>
<proteinExistence type="predicted"/>
<dbReference type="InterPro" id="IPR011009">
    <property type="entry name" value="Kinase-like_dom_sf"/>
</dbReference>
<name>A0A918RKW3_9GAMM</name>
<organism evidence="1 2">
    <name type="scientific">Arenicella chitinivorans</name>
    <dbReference type="NCBI Taxonomy" id="1329800"/>
    <lineage>
        <taxon>Bacteria</taxon>
        <taxon>Pseudomonadati</taxon>
        <taxon>Pseudomonadota</taxon>
        <taxon>Gammaproteobacteria</taxon>
        <taxon>Arenicellales</taxon>
        <taxon>Arenicellaceae</taxon>
        <taxon>Arenicella</taxon>
    </lineage>
</organism>
<comment type="caution">
    <text evidence="1">The sequence shown here is derived from an EMBL/GenBank/DDBJ whole genome shotgun (WGS) entry which is preliminary data.</text>
</comment>
<dbReference type="SUPFAM" id="SSF56112">
    <property type="entry name" value="Protein kinase-like (PK-like)"/>
    <property type="match status" value="1"/>
</dbReference>
<reference evidence="1" key="1">
    <citation type="journal article" date="2014" name="Int. J. Syst. Evol. Microbiol.">
        <title>Complete genome sequence of Corynebacterium casei LMG S-19264T (=DSM 44701T), isolated from a smear-ripened cheese.</title>
        <authorList>
            <consortium name="US DOE Joint Genome Institute (JGI-PGF)"/>
            <person name="Walter F."/>
            <person name="Albersmeier A."/>
            <person name="Kalinowski J."/>
            <person name="Ruckert C."/>
        </authorList>
    </citation>
    <scope>NUCLEOTIDE SEQUENCE</scope>
    <source>
        <strain evidence="1">KCTC 12711</strain>
    </source>
</reference>
<accession>A0A918RKW3</accession>
<evidence type="ECO:0008006" key="3">
    <source>
        <dbReference type="Google" id="ProtNLM"/>
    </source>
</evidence>
<reference evidence="1" key="2">
    <citation type="submission" date="2020-09" db="EMBL/GenBank/DDBJ databases">
        <authorList>
            <person name="Sun Q."/>
            <person name="Kim S."/>
        </authorList>
    </citation>
    <scope>NUCLEOTIDE SEQUENCE</scope>
    <source>
        <strain evidence="1">KCTC 12711</strain>
    </source>
</reference>
<dbReference type="AlphaFoldDB" id="A0A918RKW3"/>